<sequence>MSSSDTLPVWEKFYQIVSRSNEHVTDEVIDETLDICQKKIVNVLLDYKPYTKESFEKWKKEITIGDDEMSYFINRMSKELDLDVTIAWSVICNYLIFRYYGKVDELKSIIRYEANVKSFIDHIWYFYTSDRMFLLKTLRFIFEKLSEREHVFFEKYNNFISTIDVMQLWKNLGSTFENLLKEVDREKSNRVSSDILTKWVQRNNREQSEVLILMIHALNVLPLDGEELVYTLTLFMRHGFGRHSLFYGAESLSRSKDLIDIQNAEIGVIMIIIQRYWGIQKYQKPLPKQVESDLEQYQMQSDNSVILLLWVVFKASLSDDHLEYCTNALEALMERKVFKSLSTFLTLDIFQNCTVYEIVIEAVHKFFWELIRLCTDYRYIYEQEGVVNILCELFKKPHLDPLEIYSPFFEIAVDMFPFILNNFLNMAKSLATSEKYYFKVLKLLRNFPSYCTELLWPYISDAVYSDEEKDLFLGTDRFKIPKGTLTERCNCYGVDMLKFYYKYNYFQVIEQYMRSLTMWVINTGEYNKFILNCVLKAYTFLSFLIKHYRGNFCDDQDIRPLLKRLDCVPTYYNKGGFRSYEFFYVFFEVKCSLFIHHNVNFQEAFPLIVRKSMFPSITDYNLSQSDLKIMHTSEDSILYSFLREEERKRDHKLLLKYTEIVLAVLKQKIMYKEVLYGALWYVLNVVFLTHQQWNYDEADQFQQVKILNTCTKIFITVLQENYEDLRNQDEKALFHLVRDSFLNNECVISSLCSVFVKDKFYLQNLMHQESNWIAGSSLVVIDTVKAELILLHLIFKCRIKMSDVPHCIIDGKTHTLAKSASLYFVNPYNCTLVVLAGKFLDVLAMNDNIPLMSSLGLDLDQIQTLFLERLRDPMEDDDVKINILDLISTCILHQTGMTAAFFNITAAKKWYDNESKSKNIERDTVPNFMIDYLDNIEKSVAYLKSPLQVGILRVMAILWQSQKQHLVKEVTELPHFWSLLCAPLYKNFEQAPLVYYYIIKILSIQLMNKSARDGKEELFYKALEKFFLNQRQLRLFQQYLYKMFSKQDMEKEHLEFRRMLIEAWAELLVNVEKHKKISHFPSSECRYFFVELCLDGVRNNLIHENILSTWLEFVLVIVDMFGLKFEQRYEEISEKSINFAKIINIYYENMSVKDKVVSLTIILRIIKELKARYDANPDELAKLLDEIGPLMDTEHTLLEEKILTMLKECHPSAAATIAPWAMFISIANYILTLDNCDYFTVWFSNRKYLDKMIKCTCDLLTYKESLSAGKVALYSLTLYVQSSLAYDFLKVNMLQFYDKVEPMVNKLLTGQFSKVNVLDLKEAWLLFTLLIKFNQAFIKKFRKSALDICYAFLTLNEHIIKHIINIPQNTVDTNALDLLMQTLVFYDEILEHWNIEWYRKSNKTYSLMIDGIRRVINCCIYLCLRPKHIVYYFLDNYYRLLPLDKMEESNELMIVSMNRLIGILGLSFNCLYKLNISLLEMFDFLEPEESITILIENDFSVPRFELPIPCELTYGKLLCLAHFLCKTINQLKEKRPKKMIKVKEEKYKYYIGLVEHQDPSENIPNEKLSSFLRYLAEDSGLVDPWINHLHPDNVQKTADVLMLFTAQQTFLTLRVLEPHQIMYYKRNLSSELQFFNEFVKKQTSELLDSSKLTSKSQVSPYKADMDIIKRYLLYHWEHKKQNDVCNQNFLLIISYWFSNICQIQ</sequence>
<accession>A0A6J2XBG7</accession>
<dbReference type="InParanoid" id="A0A6J2XBG7"/>
<protein>
    <submittedName>
        <fullName evidence="2">Uncharacterized protein LOC115876597</fullName>
    </submittedName>
</protein>
<organism evidence="1 2">
    <name type="scientific">Sitophilus oryzae</name>
    <name type="common">Rice weevil</name>
    <name type="synonym">Curculio oryzae</name>
    <dbReference type="NCBI Taxonomy" id="7048"/>
    <lineage>
        <taxon>Eukaryota</taxon>
        <taxon>Metazoa</taxon>
        <taxon>Ecdysozoa</taxon>
        <taxon>Arthropoda</taxon>
        <taxon>Hexapoda</taxon>
        <taxon>Insecta</taxon>
        <taxon>Pterygota</taxon>
        <taxon>Neoptera</taxon>
        <taxon>Endopterygota</taxon>
        <taxon>Coleoptera</taxon>
        <taxon>Polyphaga</taxon>
        <taxon>Cucujiformia</taxon>
        <taxon>Curculionidae</taxon>
        <taxon>Dryophthorinae</taxon>
        <taxon>Sitophilus</taxon>
    </lineage>
</organism>
<evidence type="ECO:0000313" key="2">
    <source>
        <dbReference type="RefSeq" id="XP_030748280.1"/>
    </source>
</evidence>
<dbReference type="RefSeq" id="XP_030748280.1">
    <property type="nucleotide sequence ID" value="XM_030892420.1"/>
</dbReference>
<dbReference type="PANTHER" id="PTHR31431:SF1">
    <property type="entry name" value="NUCLEOPORIN NUP188"/>
    <property type="match status" value="1"/>
</dbReference>
<reference evidence="2" key="1">
    <citation type="submission" date="2025-08" db="UniProtKB">
        <authorList>
            <consortium name="RefSeq"/>
        </authorList>
    </citation>
    <scope>IDENTIFICATION</scope>
    <source>
        <tissue evidence="2">Gonads</tissue>
    </source>
</reference>
<keyword evidence="1" id="KW-1185">Reference proteome</keyword>
<proteinExistence type="predicted"/>
<dbReference type="KEGG" id="soy:115876597"/>
<dbReference type="CTD" id="23511"/>
<dbReference type="FunCoup" id="A0A6J2XBG7">
    <property type="interactions" value="1920"/>
</dbReference>
<dbReference type="GO" id="GO:0006606">
    <property type="term" value="P:protein import into nucleus"/>
    <property type="evidence" value="ECO:0007669"/>
    <property type="project" value="TreeGrafter"/>
</dbReference>
<dbReference type="GeneID" id="115876597"/>
<dbReference type="GO" id="GO:0017056">
    <property type="term" value="F:structural constituent of nuclear pore"/>
    <property type="evidence" value="ECO:0007669"/>
    <property type="project" value="InterPro"/>
</dbReference>
<dbReference type="GO" id="GO:0006405">
    <property type="term" value="P:RNA export from nucleus"/>
    <property type="evidence" value="ECO:0007669"/>
    <property type="project" value="TreeGrafter"/>
</dbReference>
<evidence type="ECO:0000313" key="1">
    <source>
        <dbReference type="Proteomes" id="UP000504635"/>
    </source>
</evidence>
<name>A0A6J2XBG7_SITOR</name>
<gene>
    <name evidence="2" type="primary">LOC115876597</name>
</gene>
<dbReference type="Proteomes" id="UP000504635">
    <property type="component" value="Unplaced"/>
</dbReference>
<dbReference type="GO" id="GO:0044611">
    <property type="term" value="C:nuclear pore inner ring"/>
    <property type="evidence" value="ECO:0007669"/>
    <property type="project" value="TreeGrafter"/>
</dbReference>
<dbReference type="InterPro" id="IPR044840">
    <property type="entry name" value="Nup188"/>
</dbReference>
<dbReference type="PANTHER" id="PTHR31431">
    <property type="entry name" value="NUCLEOPORIN NUP188 HOMOLOG"/>
    <property type="match status" value="1"/>
</dbReference>
<dbReference type="OrthoDB" id="102511at2759"/>